<protein>
    <submittedName>
        <fullName evidence="5">Transcriptional regulator</fullName>
    </submittedName>
</protein>
<feature type="domain" description="PAS" evidence="4">
    <location>
        <begin position="204"/>
        <end position="243"/>
    </location>
</feature>
<evidence type="ECO:0000256" key="1">
    <source>
        <dbReference type="ARBA" id="ARBA00022741"/>
    </source>
</evidence>
<dbReference type="GO" id="GO:0006355">
    <property type="term" value="P:regulation of DNA-templated transcription"/>
    <property type="evidence" value="ECO:0007669"/>
    <property type="project" value="InterPro"/>
</dbReference>
<dbReference type="PROSITE" id="PS00675">
    <property type="entry name" value="SIGMA54_INTERACT_1"/>
    <property type="match status" value="1"/>
</dbReference>
<dbReference type="InterPro" id="IPR036388">
    <property type="entry name" value="WH-like_DNA-bd_sf"/>
</dbReference>
<dbReference type="AlphaFoldDB" id="A0A2K8N6Y0"/>
<evidence type="ECO:0000256" key="2">
    <source>
        <dbReference type="ARBA" id="ARBA00022840"/>
    </source>
</evidence>
<dbReference type="Gene3D" id="1.10.8.60">
    <property type="match status" value="1"/>
</dbReference>
<dbReference type="KEGG" id="kyr:CVV65_06010"/>
<organism evidence="5 6">
    <name type="scientific">Kyrpidia spormannii</name>
    <dbReference type="NCBI Taxonomy" id="2055160"/>
    <lineage>
        <taxon>Bacteria</taxon>
        <taxon>Bacillati</taxon>
        <taxon>Bacillota</taxon>
        <taxon>Bacilli</taxon>
        <taxon>Bacillales</taxon>
        <taxon>Alicyclobacillaceae</taxon>
        <taxon>Kyrpidia</taxon>
    </lineage>
</organism>
<proteinExistence type="predicted"/>
<name>A0A2K8N6Y0_9BACL</name>
<gene>
    <name evidence="5" type="ORF">CVV65_06010</name>
</gene>
<dbReference type="InterPro" id="IPR025662">
    <property type="entry name" value="Sigma_54_int_dom_ATP-bd_1"/>
</dbReference>
<dbReference type="Proteomes" id="UP000231932">
    <property type="component" value="Chromosome"/>
</dbReference>
<dbReference type="SUPFAM" id="SSF52540">
    <property type="entry name" value="P-loop containing nucleoside triphosphate hydrolases"/>
    <property type="match status" value="1"/>
</dbReference>
<dbReference type="SMART" id="SM00382">
    <property type="entry name" value="AAA"/>
    <property type="match status" value="1"/>
</dbReference>
<keyword evidence="2" id="KW-0067">ATP-binding</keyword>
<dbReference type="InterPro" id="IPR027417">
    <property type="entry name" value="P-loop_NTPase"/>
</dbReference>
<dbReference type="InterPro" id="IPR058031">
    <property type="entry name" value="AAA_lid_NorR"/>
</dbReference>
<dbReference type="PROSITE" id="PS00676">
    <property type="entry name" value="SIGMA54_INTERACT_2"/>
    <property type="match status" value="1"/>
</dbReference>
<dbReference type="PROSITE" id="PS50112">
    <property type="entry name" value="PAS"/>
    <property type="match status" value="1"/>
</dbReference>
<dbReference type="InterPro" id="IPR003593">
    <property type="entry name" value="AAA+_ATPase"/>
</dbReference>
<reference evidence="6" key="1">
    <citation type="submission" date="2017-11" db="EMBL/GenBank/DDBJ databases">
        <title>Complete Genome Sequence of Kyrpidia sp. Strain EA-1, a thermophilic, hydrogen-oxidizing Bacterium, isolated from the Azores.</title>
        <authorList>
            <person name="Reiner J.E."/>
            <person name="Lapp C.J."/>
            <person name="Bunk B."/>
            <person name="Gescher J."/>
        </authorList>
    </citation>
    <scope>NUCLEOTIDE SEQUENCE [LARGE SCALE GENOMIC DNA]</scope>
    <source>
        <strain evidence="6">EA-1</strain>
    </source>
</reference>
<keyword evidence="6" id="KW-1185">Reference proteome</keyword>
<dbReference type="InterPro" id="IPR025943">
    <property type="entry name" value="Sigma_54_int_dom_ATP-bd_2"/>
</dbReference>
<dbReference type="CDD" id="cd00009">
    <property type="entry name" value="AAA"/>
    <property type="match status" value="1"/>
</dbReference>
<sequence>MPRPCLLLVTRSHEVYELFCRQLHDMFSDAIELLDAAELGVRVEADLALCSYREALREHGLPEERTIVARRTVDLTKVTNLVQLPPGTRCLVVNNSYDTALETVASLENLGLDLRLYPYDPGAPMSDGIEVALVAATGRAYVPPTVDRVVDIGLRPIDYTTLLEIAFRLDIPFRNSQLYSSTYIRQIVQLSLHLSESLRVERMLNRQMDAIFQTVHEGLVALAEDGRVVQANRAAHRILGLDPGTESLVGRRLWDVVPSFPELTDIRSEENIYAFHESFLVISRTDVSEGDIGSVLAFQDVTRLQKLEQDFRRKVQSKGLLPRYSTQHIVAHSPSMVKVLEVVEKIARTDRTVLILGESGTGKELIAHTIHQLSARREGPFLPVNFAGLPATLAESELFGYEEGAFTGARRGGKPGLFELAHNGTLFLDEIGDAPFSIQALLLRVLQERQVMRIGGDRMIPVDVRIVAATNRDLKQLIREGKFREDLYYRLFVLPVYIPPLRERREDIPLLVEHFLIRYGGRRIRVADAVMCRLQHYDWPGNVRELESVVQYMVTVCEASEIGEEDLPPQFREHVADDVDDEDDMVDALRTSGDLDQFTAVLEALSRASEIGMKSVGRSFVASFIQGYPVHLSESQVRHRMEVLRNLGLIRTGTRRQGSALTEKGVKVLEVLRRGHTG</sequence>
<dbReference type="InterPro" id="IPR013767">
    <property type="entry name" value="PAS_fold"/>
</dbReference>
<dbReference type="FunFam" id="3.40.50.300:FF:000006">
    <property type="entry name" value="DNA-binding transcriptional regulator NtrC"/>
    <property type="match status" value="1"/>
</dbReference>
<dbReference type="Gene3D" id="1.10.10.10">
    <property type="entry name" value="Winged helix-like DNA-binding domain superfamily/Winged helix DNA-binding domain"/>
    <property type="match status" value="1"/>
</dbReference>
<dbReference type="Pfam" id="PF25601">
    <property type="entry name" value="AAA_lid_14"/>
    <property type="match status" value="1"/>
</dbReference>
<dbReference type="PANTHER" id="PTHR32071">
    <property type="entry name" value="TRANSCRIPTIONAL REGULATORY PROTEIN"/>
    <property type="match status" value="1"/>
</dbReference>
<evidence type="ECO:0000259" key="4">
    <source>
        <dbReference type="PROSITE" id="PS50112"/>
    </source>
</evidence>
<dbReference type="CDD" id="cd00130">
    <property type="entry name" value="PAS"/>
    <property type="match status" value="1"/>
</dbReference>
<dbReference type="GO" id="GO:0005524">
    <property type="term" value="F:ATP binding"/>
    <property type="evidence" value="ECO:0007669"/>
    <property type="project" value="UniProtKB-KW"/>
</dbReference>
<dbReference type="EMBL" id="CP024955">
    <property type="protein sequence ID" value="ATY84557.1"/>
    <property type="molecule type" value="Genomic_DNA"/>
</dbReference>
<dbReference type="Pfam" id="PF00989">
    <property type="entry name" value="PAS"/>
    <property type="match status" value="1"/>
</dbReference>
<evidence type="ECO:0000259" key="3">
    <source>
        <dbReference type="PROSITE" id="PS50045"/>
    </source>
</evidence>
<evidence type="ECO:0000313" key="5">
    <source>
        <dbReference type="EMBL" id="ATY84557.1"/>
    </source>
</evidence>
<dbReference type="SUPFAM" id="SSF55785">
    <property type="entry name" value="PYP-like sensor domain (PAS domain)"/>
    <property type="match status" value="1"/>
</dbReference>
<dbReference type="InterPro" id="IPR000014">
    <property type="entry name" value="PAS"/>
</dbReference>
<dbReference type="SMART" id="SM00091">
    <property type="entry name" value="PAS"/>
    <property type="match status" value="1"/>
</dbReference>
<dbReference type="PROSITE" id="PS50045">
    <property type="entry name" value="SIGMA54_INTERACT_4"/>
    <property type="match status" value="1"/>
</dbReference>
<dbReference type="InterPro" id="IPR002078">
    <property type="entry name" value="Sigma_54_int"/>
</dbReference>
<keyword evidence="1" id="KW-0547">Nucleotide-binding</keyword>
<dbReference type="Gene3D" id="3.30.450.20">
    <property type="entry name" value="PAS domain"/>
    <property type="match status" value="1"/>
</dbReference>
<evidence type="ECO:0000313" key="6">
    <source>
        <dbReference type="Proteomes" id="UP000231932"/>
    </source>
</evidence>
<dbReference type="Gene3D" id="3.40.50.300">
    <property type="entry name" value="P-loop containing nucleotide triphosphate hydrolases"/>
    <property type="match status" value="1"/>
</dbReference>
<dbReference type="OrthoDB" id="9803970at2"/>
<dbReference type="InterPro" id="IPR035965">
    <property type="entry name" value="PAS-like_dom_sf"/>
</dbReference>
<accession>A0A2K8N6Y0</accession>
<feature type="domain" description="Sigma-54 factor interaction" evidence="3">
    <location>
        <begin position="329"/>
        <end position="555"/>
    </location>
</feature>
<dbReference type="PANTHER" id="PTHR32071:SF57">
    <property type="entry name" value="C4-DICARBOXYLATE TRANSPORT TRANSCRIPTIONAL REGULATORY PROTEIN DCTD"/>
    <property type="match status" value="1"/>
</dbReference>
<dbReference type="Pfam" id="PF00158">
    <property type="entry name" value="Sigma54_activat"/>
    <property type="match status" value="1"/>
</dbReference>